<evidence type="ECO:0000313" key="4">
    <source>
        <dbReference type="Proteomes" id="UP001065322"/>
    </source>
</evidence>
<dbReference type="SUPFAM" id="SSF101874">
    <property type="entry name" value="YceI-like"/>
    <property type="match status" value="1"/>
</dbReference>
<accession>A0ABY6AA77</accession>
<organism evidence="3 4">
    <name type="scientific">Thalassolituus hydrocarboniclasticus</name>
    <dbReference type="NCBI Taxonomy" id="2742796"/>
    <lineage>
        <taxon>Bacteria</taxon>
        <taxon>Pseudomonadati</taxon>
        <taxon>Pseudomonadota</taxon>
        <taxon>Gammaproteobacteria</taxon>
        <taxon>Oceanospirillales</taxon>
        <taxon>Oceanospirillaceae</taxon>
        <taxon>Thalassolituus</taxon>
    </lineage>
</organism>
<dbReference type="InterPro" id="IPR036761">
    <property type="entry name" value="TTHA0802/YceI-like_sf"/>
</dbReference>
<dbReference type="EMBL" id="CP054475">
    <property type="protein sequence ID" value="UXD87763.1"/>
    <property type="molecule type" value="Genomic_DNA"/>
</dbReference>
<dbReference type="RefSeq" id="WP_260996543.1">
    <property type="nucleotide sequence ID" value="NZ_CP054475.1"/>
</dbReference>
<dbReference type="InterPro" id="IPR007372">
    <property type="entry name" value="Lipid/polyisoprenoid-bd_YceI"/>
</dbReference>
<dbReference type="Proteomes" id="UP001065322">
    <property type="component" value="Chromosome"/>
</dbReference>
<gene>
    <name evidence="3" type="ORF">HUF19_10085</name>
</gene>
<evidence type="ECO:0000256" key="1">
    <source>
        <dbReference type="SAM" id="SignalP"/>
    </source>
</evidence>
<feature type="chain" id="PRO_5046015096" evidence="1">
    <location>
        <begin position="19"/>
        <end position="190"/>
    </location>
</feature>
<dbReference type="Pfam" id="PF04264">
    <property type="entry name" value="YceI"/>
    <property type="match status" value="1"/>
</dbReference>
<dbReference type="PANTHER" id="PTHR34406:SF1">
    <property type="entry name" value="PROTEIN YCEI"/>
    <property type="match status" value="1"/>
</dbReference>
<dbReference type="InterPro" id="IPR027016">
    <property type="entry name" value="UCP029811"/>
</dbReference>
<keyword evidence="4" id="KW-1185">Reference proteome</keyword>
<feature type="domain" description="Lipid/polyisoprenoid-binding YceI-like" evidence="2">
    <location>
        <begin position="19"/>
        <end position="187"/>
    </location>
</feature>
<dbReference type="Gene3D" id="2.40.128.110">
    <property type="entry name" value="Lipid/polyisoprenoid-binding, YceI-like"/>
    <property type="match status" value="1"/>
</dbReference>
<keyword evidence="1" id="KW-0732">Signal</keyword>
<evidence type="ECO:0000313" key="3">
    <source>
        <dbReference type="EMBL" id="UXD87763.1"/>
    </source>
</evidence>
<dbReference type="PIRSF" id="PIRSF029811">
    <property type="entry name" value="UCP029811"/>
    <property type="match status" value="1"/>
</dbReference>
<dbReference type="SMART" id="SM00867">
    <property type="entry name" value="YceI"/>
    <property type="match status" value="1"/>
</dbReference>
<proteinExistence type="predicted"/>
<feature type="signal peptide" evidence="1">
    <location>
        <begin position="1"/>
        <end position="18"/>
    </location>
</feature>
<name>A0ABY6AA77_9GAMM</name>
<evidence type="ECO:0000259" key="2">
    <source>
        <dbReference type="SMART" id="SM00867"/>
    </source>
</evidence>
<reference evidence="4" key="1">
    <citation type="submission" date="2020-06" db="EMBL/GenBank/DDBJ databases">
        <title>Thalassolituus marinus alknpb1M-1, a hydrocarbon-degrading bacterium isolated from the deep-sea overlying water using an in-situ strategy from the South China Sea basin.</title>
        <authorList>
            <person name="Dong C."/>
            <person name="Chen Y."/>
            <person name="Shao Z."/>
        </authorList>
    </citation>
    <scope>NUCLEOTIDE SEQUENCE [LARGE SCALE GENOMIC DNA]</scope>
    <source>
        <strain evidence="4">alknpb1M-1</strain>
    </source>
</reference>
<sequence length="190" mass="20907">MRHVLLVSALLFSAFTQADWTLQSPSTLTFLSTKNTHLTEVHHFRKISGKVSDQGVAELNIDLTSIDSGIPIRDERMQEFLFETNSFSSATFSAVIPADAMKKARDGISQTLDLKGKLMLHGSEEEISVPVMIVPAQNKQVVITSLKPVLVHADSFALTAGIQKLRDIAKLERIAEVVPVNFTLTFGKSE</sequence>
<dbReference type="PANTHER" id="PTHR34406">
    <property type="entry name" value="PROTEIN YCEI"/>
    <property type="match status" value="1"/>
</dbReference>
<protein>
    <submittedName>
        <fullName evidence="3">YceI family protein</fullName>
    </submittedName>
</protein>